<proteinExistence type="predicted"/>
<dbReference type="KEGG" id="cfus:CYFUS_001029"/>
<accession>A0A250IV36</accession>
<organism evidence="1 2">
    <name type="scientific">Cystobacter fuscus</name>
    <dbReference type="NCBI Taxonomy" id="43"/>
    <lineage>
        <taxon>Bacteria</taxon>
        <taxon>Pseudomonadati</taxon>
        <taxon>Myxococcota</taxon>
        <taxon>Myxococcia</taxon>
        <taxon>Myxococcales</taxon>
        <taxon>Cystobacterineae</taxon>
        <taxon>Archangiaceae</taxon>
        <taxon>Cystobacter</taxon>
    </lineage>
</organism>
<evidence type="ECO:0000313" key="1">
    <source>
        <dbReference type="EMBL" id="ATB35615.1"/>
    </source>
</evidence>
<name>A0A250IV36_9BACT</name>
<dbReference type="AlphaFoldDB" id="A0A250IV36"/>
<reference evidence="1 2" key="1">
    <citation type="submission" date="2017-06" db="EMBL/GenBank/DDBJ databases">
        <title>Sequencing and comparative analysis of myxobacterial genomes.</title>
        <authorList>
            <person name="Rupp O."/>
            <person name="Goesmann A."/>
            <person name="Sogaard-Andersen L."/>
        </authorList>
    </citation>
    <scope>NUCLEOTIDE SEQUENCE [LARGE SCALE GENOMIC DNA]</scope>
    <source>
        <strain evidence="1 2">DSM 52655</strain>
    </source>
</reference>
<gene>
    <name evidence="1" type="ORF">CYFUS_001029</name>
</gene>
<protein>
    <submittedName>
        <fullName evidence="1">Uncharacterized protein</fullName>
    </submittedName>
</protein>
<dbReference type="EMBL" id="CP022098">
    <property type="protein sequence ID" value="ATB35615.1"/>
    <property type="molecule type" value="Genomic_DNA"/>
</dbReference>
<evidence type="ECO:0000313" key="2">
    <source>
        <dbReference type="Proteomes" id="UP000217257"/>
    </source>
</evidence>
<dbReference type="Proteomes" id="UP000217257">
    <property type="component" value="Chromosome"/>
</dbReference>
<sequence length="71" mass="7781">MTAVTTQALAGHSATWFNSRASFFLAALRCVGHLGRHVPQESDTPSTGPAHRSADVEDCGLLWRHCLKYLE</sequence>